<evidence type="ECO:0000256" key="7">
    <source>
        <dbReference type="ARBA" id="ARBA00022970"/>
    </source>
</evidence>
<evidence type="ECO:0000313" key="14">
    <source>
        <dbReference type="Proteomes" id="UP000596176"/>
    </source>
</evidence>
<evidence type="ECO:0000256" key="5">
    <source>
        <dbReference type="ARBA" id="ARBA00022519"/>
    </source>
</evidence>
<gene>
    <name evidence="13" type="ORF">JKX24_23210</name>
</gene>
<evidence type="ECO:0000256" key="4">
    <source>
        <dbReference type="ARBA" id="ARBA00022475"/>
    </source>
</evidence>
<dbReference type="Gene3D" id="1.10.3720.10">
    <property type="entry name" value="MetI-like"/>
    <property type="match status" value="1"/>
</dbReference>
<feature type="transmembrane region" description="Helical" evidence="11">
    <location>
        <begin position="30"/>
        <end position="51"/>
    </location>
</feature>
<dbReference type="PANTHER" id="PTHR30614:SF10">
    <property type="entry name" value="ARGININE ABC TRANSPORTER PERMEASE PROTEIN ARTM"/>
    <property type="match status" value="1"/>
</dbReference>
<protein>
    <recommendedName>
        <fullName evidence="10">Arginine ABC transporter permease protein ArtM</fullName>
    </recommendedName>
</protein>
<evidence type="ECO:0000256" key="2">
    <source>
        <dbReference type="ARBA" id="ARBA00010072"/>
    </source>
</evidence>
<evidence type="ECO:0000256" key="6">
    <source>
        <dbReference type="ARBA" id="ARBA00022692"/>
    </source>
</evidence>
<keyword evidence="3 11" id="KW-0813">Transport</keyword>
<keyword evidence="7" id="KW-0029">Amino-acid transport</keyword>
<dbReference type="GeneID" id="83699263"/>
<keyword evidence="6 11" id="KW-0812">Transmembrane</keyword>
<feature type="domain" description="ABC transmembrane type-1" evidence="12">
    <location>
        <begin position="24"/>
        <end position="227"/>
    </location>
</feature>
<evidence type="ECO:0000256" key="10">
    <source>
        <dbReference type="ARBA" id="ARBA00040319"/>
    </source>
</evidence>
<keyword evidence="5" id="KW-0997">Cell inner membrane</keyword>
<proteinExistence type="inferred from homology"/>
<evidence type="ECO:0000256" key="9">
    <source>
        <dbReference type="ARBA" id="ARBA00023136"/>
    </source>
</evidence>
<dbReference type="AlphaFoldDB" id="A0A1W5DJU0"/>
<dbReference type="SUPFAM" id="SSF161098">
    <property type="entry name" value="MetI-like"/>
    <property type="match status" value="1"/>
</dbReference>
<feature type="transmembrane region" description="Helical" evidence="11">
    <location>
        <begin position="103"/>
        <end position="127"/>
    </location>
</feature>
<evidence type="ECO:0000256" key="8">
    <source>
        <dbReference type="ARBA" id="ARBA00022989"/>
    </source>
</evidence>
<dbReference type="InterPro" id="IPR000515">
    <property type="entry name" value="MetI-like"/>
</dbReference>
<evidence type="ECO:0000256" key="3">
    <source>
        <dbReference type="ARBA" id="ARBA00022448"/>
    </source>
</evidence>
<dbReference type="NCBIfam" id="TIGR01726">
    <property type="entry name" value="HEQRo_perm_3TM"/>
    <property type="match status" value="1"/>
</dbReference>
<keyword evidence="8 11" id="KW-1133">Transmembrane helix</keyword>
<dbReference type="InterPro" id="IPR043429">
    <property type="entry name" value="ArtM/GltK/GlnP/TcyL/YhdX-like"/>
</dbReference>
<name>A0A1W5DJU0_SERPR</name>
<dbReference type="EMBL" id="CP068391">
    <property type="protein sequence ID" value="QQX53034.1"/>
    <property type="molecule type" value="Genomic_DNA"/>
</dbReference>
<evidence type="ECO:0000313" key="13">
    <source>
        <dbReference type="EMBL" id="QQX53034.1"/>
    </source>
</evidence>
<feature type="transmembrane region" description="Helical" evidence="11">
    <location>
        <begin position="172"/>
        <end position="198"/>
    </location>
</feature>
<dbReference type="GO" id="GO:0006865">
    <property type="term" value="P:amino acid transport"/>
    <property type="evidence" value="ECO:0007669"/>
    <property type="project" value="UniProtKB-KW"/>
</dbReference>
<keyword evidence="9 11" id="KW-0472">Membrane</keyword>
<feature type="transmembrane region" description="Helical" evidence="11">
    <location>
        <begin position="63"/>
        <end position="83"/>
    </location>
</feature>
<sequence length="240" mass="27088">MNLQNILEAAPSFLWSDGSDVTGLAMTAKLFLLSVVPGLLLAALMAIGQVYGPRPVSWVIRSVTYFFRSTPLYLQLMLIYYGLSQFDVVQLGWQNDQPFWLLFRDATFCATLALVLNTSAYVAQLLAGMMETFPRQEWIAGEAYGMSQWQIIRRLVLPATLRRGIPALNNEMVFLLHATSLASTVTLLDITGVARAFYAATYSPFIPFLMAAALYLLCTFLLIFLFSRAERRWLAFIRRD</sequence>
<keyword evidence="4" id="KW-1003">Cell membrane</keyword>
<comment type="similarity">
    <text evidence="2">Belongs to the binding-protein-dependent transport system permease family. HisMQ subfamily.</text>
</comment>
<evidence type="ECO:0000256" key="1">
    <source>
        <dbReference type="ARBA" id="ARBA00004429"/>
    </source>
</evidence>
<evidence type="ECO:0000259" key="12">
    <source>
        <dbReference type="PROSITE" id="PS50928"/>
    </source>
</evidence>
<evidence type="ECO:0000256" key="11">
    <source>
        <dbReference type="RuleBase" id="RU363032"/>
    </source>
</evidence>
<organism evidence="13 14">
    <name type="scientific">Serratia proteamaculans</name>
    <dbReference type="NCBI Taxonomy" id="28151"/>
    <lineage>
        <taxon>Bacteria</taxon>
        <taxon>Pseudomonadati</taxon>
        <taxon>Pseudomonadota</taxon>
        <taxon>Gammaproteobacteria</taxon>
        <taxon>Enterobacterales</taxon>
        <taxon>Yersiniaceae</taxon>
        <taxon>Serratia</taxon>
    </lineage>
</organism>
<dbReference type="InterPro" id="IPR010065">
    <property type="entry name" value="AA_ABC_transptr_permease_3TM"/>
</dbReference>
<dbReference type="InterPro" id="IPR035906">
    <property type="entry name" value="MetI-like_sf"/>
</dbReference>
<dbReference type="Pfam" id="PF00528">
    <property type="entry name" value="BPD_transp_1"/>
    <property type="match status" value="1"/>
</dbReference>
<feature type="transmembrane region" description="Helical" evidence="11">
    <location>
        <begin position="204"/>
        <end position="226"/>
    </location>
</feature>
<comment type="subcellular location">
    <subcellularLocation>
        <location evidence="1">Cell inner membrane</location>
        <topology evidence="1">Multi-pass membrane protein</topology>
    </subcellularLocation>
    <subcellularLocation>
        <location evidence="11">Cell membrane</location>
        <topology evidence="11">Multi-pass membrane protein</topology>
    </subcellularLocation>
</comment>
<dbReference type="RefSeq" id="WP_085116754.1">
    <property type="nucleotide sequence ID" value="NZ_CAMIRK010000001.1"/>
</dbReference>
<reference evidence="13 14" key="1">
    <citation type="submission" date="2021-01" db="EMBL/GenBank/DDBJ databases">
        <title>Chromosome sequence of Serratia proteamaculans strain 94 rif-r, isolated from spoiled beef.</title>
        <authorList>
            <person name="Zaytseva Y.V."/>
            <person name="Iablokov S.N."/>
            <person name="Klyukina A."/>
        </authorList>
    </citation>
    <scope>NUCLEOTIDE SEQUENCE [LARGE SCALE GENOMIC DNA]</scope>
    <source>
        <strain evidence="13 14">94 rif-r</strain>
    </source>
</reference>
<dbReference type="PROSITE" id="PS50928">
    <property type="entry name" value="ABC_TM1"/>
    <property type="match status" value="1"/>
</dbReference>
<dbReference type="GO" id="GO:0022857">
    <property type="term" value="F:transmembrane transporter activity"/>
    <property type="evidence" value="ECO:0007669"/>
    <property type="project" value="InterPro"/>
</dbReference>
<dbReference type="GO" id="GO:0043190">
    <property type="term" value="C:ATP-binding cassette (ABC) transporter complex"/>
    <property type="evidence" value="ECO:0007669"/>
    <property type="project" value="InterPro"/>
</dbReference>
<dbReference type="Proteomes" id="UP000596176">
    <property type="component" value="Chromosome"/>
</dbReference>
<dbReference type="CDD" id="cd06261">
    <property type="entry name" value="TM_PBP2"/>
    <property type="match status" value="1"/>
</dbReference>
<accession>A0A1W5DJU0</accession>
<dbReference type="PANTHER" id="PTHR30614">
    <property type="entry name" value="MEMBRANE COMPONENT OF AMINO ACID ABC TRANSPORTER"/>
    <property type="match status" value="1"/>
</dbReference>